<reference evidence="1 2" key="1">
    <citation type="submission" date="2020-04" db="EMBL/GenBank/DDBJ databases">
        <title>Perkinsus olseni comparative genomics.</title>
        <authorList>
            <person name="Bogema D.R."/>
        </authorList>
    </citation>
    <scope>NUCLEOTIDE SEQUENCE [LARGE SCALE GENOMIC DNA]</scope>
    <source>
        <strain evidence="1 2">ATCC PRA-207</strain>
    </source>
</reference>
<dbReference type="AlphaFoldDB" id="A0A7J6S5A6"/>
<proteinExistence type="predicted"/>
<evidence type="ECO:0000313" key="1">
    <source>
        <dbReference type="EMBL" id="KAF4728124.1"/>
    </source>
</evidence>
<sequence>NEYVHNRQRGRRDCEKYNDFIKQSKIGCNDSVSFEKGDMYEFMYYPNSGKGTLEIPVGEALGWFIPDLCTITIAMKSCEAQAPSLRGVTRLFDIVQYCVSILATRMIMTPRDEEGALGGILAVALPFKPNKLLVPNFKMPIA</sequence>
<protein>
    <submittedName>
        <fullName evidence="1">Uncharacterized protein</fullName>
    </submittedName>
</protein>
<dbReference type="Proteomes" id="UP000553632">
    <property type="component" value="Unassembled WGS sequence"/>
</dbReference>
<dbReference type="EMBL" id="JABANO010020654">
    <property type="protein sequence ID" value="KAF4728124.1"/>
    <property type="molecule type" value="Genomic_DNA"/>
</dbReference>
<comment type="caution">
    <text evidence="1">The sequence shown here is derived from an EMBL/GenBank/DDBJ whole genome shotgun (WGS) entry which is preliminary data.</text>
</comment>
<keyword evidence="2" id="KW-1185">Reference proteome</keyword>
<accession>A0A7J6S5A6</accession>
<gene>
    <name evidence="1" type="ORF">FOZ63_020217</name>
</gene>
<feature type="non-terminal residue" evidence="1">
    <location>
        <position position="1"/>
    </location>
</feature>
<organism evidence="1 2">
    <name type="scientific">Perkinsus olseni</name>
    <name type="common">Perkinsus atlanticus</name>
    <dbReference type="NCBI Taxonomy" id="32597"/>
    <lineage>
        <taxon>Eukaryota</taxon>
        <taxon>Sar</taxon>
        <taxon>Alveolata</taxon>
        <taxon>Perkinsozoa</taxon>
        <taxon>Perkinsea</taxon>
        <taxon>Perkinsida</taxon>
        <taxon>Perkinsidae</taxon>
        <taxon>Perkinsus</taxon>
    </lineage>
</organism>
<feature type="non-terminal residue" evidence="1">
    <location>
        <position position="142"/>
    </location>
</feature>
<name>A0A7J6S5A6_PEROL</name>
<evidence type="ECO:0000313" key="2">
    <source>
        <dbReference type="Proteomes" id="UP000553632"/>
    </source>
</evidence>